<dbReference type="Pfam" id="PF00656">
    <property type="entry name" value="Peptidase_C14"/>
    <property type="match status" value="1"/>
</dbReference>
<dbReference type="InterPro" id="IPR036366">
    <property type="entry name" value="PGBDSf"/>
</dbReference>
<evidence type="ECO:0000313" key="5">
    <source>
        <dbReference type="Proteomes" id="UP000253941"/>
    </source>
</evidence>
<dbReference type="Gene3D" id="1.10.101.10">
    <property type="entry name" value="PGBD-like superfamily/PGBD"/>
    <property type="match status" value="3"/>
</dbReference>
<feature type="region of interest" description="Disordered" evidence="1">
    <location>
        <begin position="242"/>
        <end position="262"/>
    </location>
</feature>
<dbReference type="AlphaFoldDB" id="A0A369TB10"/>
<dbReference type="GO" id="GO:0004197">
    <property type="term" value="F:cysteine-type endopeptidase activity"/>
    <property type="evidence" value="ECO:0007669"/>
    <property type="project" value="InterPro"/>
</dbReference>
<keyword evidence="5" id="KW-1185">Reference proteome</keyword>
<dbReference type="RefSeq" id="WP_114583934.1">
    <property type="nucleotide sequence ID" value="NZ_QPMH01000046.1"/>
</dbReference>
<evidence type="ECO:0000313" key="4">
    <source>
        <dbReference type="EMBL" id="RDD60126.1"/>
    </source>
</evidence>
<sequence length="519" mass="56029">MNRCVALGLAFMAGLALVAPVTLTTAAAADLALVIGNHDYRQAPDARTARIDAGAVADALEQGGYEVISGTDLNRNDMRGGIARFADRVGEANRAVVFYSGHALMSGGVTYLAPVEQGNDSLVEVMMDGVPLDLVLRLAGEASGRAVVFIDGAQLDGFTPKSFAEPGIAEIDSPEGVLVVSAAAPGRGIARRWERQSEFARQVVERFLAPGRWIGEAVSGLGGPTWVGGDIHSSLVLVPSGRGQASGDTGGDTRAASASEVETRLDLSARERRRLQESLNRLGYDTRGTGGVFGPGTRSAIRGWQRANGFEETGYLTQEQVARLNRQVRESETDTGERTAAEVEARVDLSAVERSEIQERLTNLGYDTRDTDGVFGSGTRTAIRNWQRANDFEETGYLTQEQVAMIYRRSDQPGRDEPEARDPAAVEDSLGLTRDDRLSIEKRLAHLGFSPGEQDGFFDENTRQGIEAYQRNRGHQATGYLDRETVARLLEETRSAPTGVVEEGAKVLKDLMRGLGEEQ</sequence>
<evidence type="ECO:0000259" key="3">
    <source>
        <dbReference type="PROSITE" id="PS50208"/>
    </source>
</evidence>
<name>A0A369TB10_9PROT</name>
<dbReference type="GO" id="GO:0006508">
    <property type="term" value="P:proteolysis"/>
    <property type="evidence" value="ECO:0007669"/>
    <property type="project" value="InterPro"/>
</dbReference>
<feature type="domain" description="Caspase family p20" evidence="3">
    <location>
        <begin position="28"/>
        <end position="102"/>
    </location>
</feature>
<dbReference type="SUPFAM" id="SSF47090">
    <property type="entry name" value="PGBD-like"/>
    <property type="match status" value="3"/>
</dbReference>
<evidence type="ECO:0000256" key="1">
    <source>
        <dbReference type="SAM" id="MobiDB-lite"/>
    </source>
</evidence>
<reference evidence="4 5" key="1">
    <citation type="submission" date="2018-07" db="EMBL/GenBank/DDBJ databases">
        <title>Venubactetium sediminum gen. nov., sp. nov., isolated from a marine solar saltern.</title>
        <authorList>
            <person name="Wang S."/>
        </authorList>
    </citation>
    <scope>NUCLEOTIDE SEQUENCE [LARGE SCALE GENOMIC DNA]</scope>
    <source>
        <strain evidence="4 5">WD2A32</strain>
    </source>
</reference>
<dbReference type="InterPro" id="IPR029030">
    <property type="entry name" value="Caspase-like_dom_sf"/>
</dbReference>
<dbReference type="EMBL" id="QPMH01000046">
    <property type="protein sequence ID" value="RDD60126.1"/>
    <property type="molecule type" value="Genomic_DNA"/>
</dbReference>
<dbReference type="PANTHER" id="PTHR22576">
    <property type="entry name" value="MUCOSA ASSOCIATED LYMPHOID TISSUE LYMPHOMA TRANSLOCATION PROTEIN 1/PARACASPASE"/>
    <property type="match status" value="1"/>
</dbReference>
<protein>
    <recommendedName>
        <fullName evidence="3">Caspase family p20 domain-containing protein</fullName>
    </recommendedName>
</protein>
<dbReference type="InterPro" id="IPR052039">
    <property type="entry name" value="Caspase-related_regulators"/>
</dbReference>
<dbReference type="InterPro" id="IPR036365">
    <property type="entry name" value="PGBD-like_sf"/>
</dbReference>
<dbReference type="Proteomes" id="UP000253941">
    <property type="component" value="Unassembled WGS sequence"/>
</dbReference>
<dbReference type="PROSITE" id="PS50208">
    <property type="entry name" value="CASPASE_P20"/>
    <property type="match status" value="1"/>
</dbReference>
<organism evidence="4 5">
    <name type="scientific">Ferruginivarius sediminum</name>
    <dbReference type="NCBI Taxonomy" id="2661937"/>
    <lineage>
        <taxon>Bacteria</taxon>
        <taxon>Pseudomonadati</taxon>
        <taxon>Pseudomonadota</taxon>
        <taxon>Alphaproteobacteria</taxon>
        <taxon>Rhodospirillales</taxon>
        <taxon>Rhodospirillaceae</taxon>
        <taxon>Ferruginivarius</taxon>
    </lineage>
</organism>
<feature type="chain" id="PRO_5016777929" description="Caspase family p20 domain-containing protein" evidence="2">
    <location>
        <begin position="19"/>
        <end position="519"/>
    </location>
</feature>
<dbReference type="PANTHER" id="PTHR22576:SF37">
    <property type="entry name" value="MUCOSA-ASSOCIATED LYMPHOID TISSUE LYMPHOMA TRANSLOCATION PROTEIN 1"/>
    <property type="match status" value="1"/>
</dbReference>
<gene>
    <name evidence="4" type="ORF">DRB17_19720</name>
</gene>
<proteinExistence type="predicted"/>
<dbReference type="SUPFAM" id="SSF52129">
    <property type="entry name" value="Caspase-like"/>
    <property type="match status" value="1"/>
</dbReference>
<dbReference type="InterPro" id="IPR001309">
    <property type="entry name" value="Pept_C14_p20"/>
</dbReference>
<feature type="signal peptide" evidence="2">
    <location>
        <begin position="1"/>
        <end position="18"/>
    </location>
</feature>
<accession>A0A369TB10</accession>
<evidence type="ECO:0000256" key="2">
    <source>
        <dbReference type="SAM" id="SignalP"/>
    </source>
</evidence>
<dbReference type="Gene3D" id="3.40.50.1460">
    <property type="match status" value="1"/>
</dbReference>
<dbReference type="InterPro" id="IPR011600">
    <property type="entry name" value="Pept_C14_caspase"/>
</dbReference>
<keyword evidence="2" id="KW-0732">Signal</keyword>
<dbReference type="InterPro" id="IPR002477">
    <property type="entry name" value="Peptidoglycan-bd-like"/>
</dbReference>
<comment type="caution">
    <text evidence="4">The sequence shown here is derived from an EMBL/GenBank/DDBJ whole genome shotgun (WGS) entry which is preliminary data.</text>
</comment>
<dbReference type="Pfam" id="PF01471">
    <property type="entry name" value="PG_binding_1"/>
    <property type="match status" value="3"/>
</dbReference>